<keyword evidence="1" id="KW-1133">Transmembrane helix</keyword>
<sequence>MNKHQQPKTMLLPLFDNKFQEIIYRIILHQDLNKKLKNQLLDKIRILVLLYFLFSYAYLF</sequence>
<dbReference type="AlphaFoldDB" id="B3JMG6"/>
<dbReference type="STRING" id="470145.BACCOP_03105"/>
<reference evidence="2 3" key="1">
    <citation type="submission" date="2008-04" db="EMBL/GenBank/DDBJ databases">
        <title>Draft genome sequence of Bacteroides coprocola (DSM 17136).</title>
        <authorList>
            <person name="Sudarsanam P."/>
            <person name="Ley R."/>
            <person name="Guruge J."/>
            <person name="Turnbaugh P.J."/>
            <person name="Mahowald M."/>
            <person name="Liep D."/>
            <person name="Gordon J."/>
        </authorList>
    </citation>
    <scope>NUCLEOTIDE SEQUENCE [LARGE SCALE GENOMIC DNA]</scope>
    <source>
        <strain evidence="2 3">DSM 17136</strain>
    </source>
</reference>
<name>B3JMG6_9BACT</name>
<gene>
    <name evidence="2" type="ORF">BACCOP_03105</name>
</gene>
<dbReference type="Proteomes" id="UP000003146">
    <property type="component" value="Unassembled WGS sequence"/>
</dbReference>
<accession>B3JMG6</accession>
<protein>
    <submittedName>
        <fullName evidence="2">Uncharacterized protein</fullName>
    </submittedName>
</protein>
<dbReference type="HOGENOM" id="CLU_2931468_0_0_10"/>
<dbReference type="EMBL" id="ABIY02000114">
    <property type="protein sequence ID" value="EDU99840.1"/>
    <property type="molecule type" value="Genomic_DNA"/>
</dbReference>
<reference evidence="2 3" key="2">
    <citation type="submission" date="2008-04" db="EMBL/GenBank/DDBJ databases">
        <authorList>
            <person name="Fulton L."/>
            <person name="Clifton S."/>
            <person name="Fulton B."/>
            <person name="Xu J."/>
            <person name="Minx P."/>
            <person name="Pepin K.H."/>
            <person name="Johnson M."/>
            <person name="Thiruvilangam P."/>
            <person name="Bhonagiri V."/>
            <person name="Nash W.E."/>
            <person name="Mardis E.R."/>
            <person name="Wilson R.K."/>
        </authorList>
    </citation>
    <scope>NUCLEOTIDE SEQUENCE [LARGE SCALE GENOMIC DNA]</scope>
    <source>
        <strain evidence="2 3">DSM 17136</strain>
    </source>
</reference>
<feature type="transmembrane region" description="Helical" evidence="1">
    <location>
        <begin position="40"/>
        <end position="59"/>
    </location>
</feature>
<keyword evidence="1" id="KW-0812">Transmembrane</keyword>
<comment type="caution">
    <text evidence="2">The sequence shown here is derived from an EMBL/GenBank/DDBJ whole genome shotgun (WGS) entry which is preliminary data.</text>
</comment>
<evidence type="ECO:0000313" key="2">
    <source>
        <dbReference type="EMBL" id="EDU99840.1"/>
    </source>
</evidence>
<keyword evidence="1" id="KW-0472">Membrane</keyword>
<evidence type="ECO:0000313" key="3">
    <source>
        <dbReference type="Proteomes" id="UP000003146"/>
    </source>
</evidence>
<evidence type="ECO:0000256" key="1">
    <source>
        <dbReference type="SAM" id="Phobius"/>
    </source>
</evidence>
<organism evidence="2 3">
    <name type="scientific">Phocaeicola coprocola DSM 17136</name>
    <dbReference type="NCBI Taxonomy" id="470145"/>
    <lineage>
        <taxon>Bacteria</taxon>
        <taxon>Pseudomonadati</taxon>
        <taxon>Bacteroidota</taxon>
        <taxon>Bacteroidia</taxon>
        <taxon>Bacteroidales</taxon>
        <taxon>Bacteroidaceae</taxon>
        <taxon>Phocaeicola</taxon>
    </lineage>
</organism>
<proteinExistence type="predicted"/>